<feature type="signal peptide" evidence="2">
    <location>
        <begin position="1"/>
        <end position="22"/>
    </location>
</feature>
<dbReference type="PROSITE" id="PS51257">
    <property type="entry name" value="PROKAR_LIPOPROTEIN"/>
    <property type="match status" value="1"/>
</dbReference>
<evidence type="ECO:0000256" key="1">
    <source>
        <dbReference type="SAM" id="MobiDB-lite"/>
    </source>
</evidence>
<dbReference type="Pfam" id="PF03640">
    <property type="entry name" value="Lipoprotein_15"/>
    <property type="match status" value="2"/>
</dbReference>
<comment type="caution">
    <text evidence="3">The sequence shown here is derived from an EMBL/GenBank/DDBJ whole genome shotgun (WGS) entry which is preliminary data.</text>
</comment>
<gene>
    <name evidence="3" type="ORF">G5C60_15700</name>
</gene>
<evidence type="ECO:0000256" key="2">
    <source>
        <dbReference type="SAM" id="SignalP"/>
    </source>
</evidence>
<feature type="region of interest" description="Disordered" evidence="1">
    <location>
        <begin position="25"/>
        <end position="62"/>
    </location>
</feature>
<feature type="compositionally biased region" description="Low complexity" evidence="1">
    <location>
        <begin position="182"/>
        <end position="192"/>
    </location>
</feature>
<sequence length="210" mass="21409">MIRQRVVLAAAAGVTSALLLTACGSSGDSSSSTDSDAAAASSAPASSAPADNGDGDGMDMGMATTSMLMTEEMEGMGTFVTDDKGMTLYRYEMDQASPSKSMCTGDCAKTWMPVMAQDSVKAMGMEQSLVGSMDRSDGMKQLTLAGRPLYRYMGDAKAGEMKGQAKDSKWYAVTPAGEKAAMSSDGSGSSDGTSGGSGSSDDMEGMPGMS</sequence>
<dbReference type="GO" id="GO:0043448">
    <property type="term" value="P:alkane catabolic process"/>
    <property type="evidence" value="ECO:0007669"/>
    <property type="project" value="TreeGrafter"/>
</dbReference>
<reference evidence="3 4" key="1">
    <citation type="submission" date="2020-02" db="EMBL/GenBank/DDBJ databases">
        <title>Whole-genome analyses of novel actinobacteria.</title>
        <authorList>
            <person name="Sahin N."/>
            <person name="Gencbay T."/>
        </authorList>
    </citation>
    <scope>NUCLEOTIDE SEQUENCE [LARGE SCALE GENOMIC DNA]</scope>
    <source>
        <strain evidence="3 4">HC44</strain>
    </source>
</reference>
<name>A0A6G4V4R5_9ACTN</name>
<dbReference type="InterPro" id="IPR005297">
    <property type="entry name" value="Lipoprotein_repeat"/>
</dbReference>
<feature type="compositionally biased region" description="Low complexity" evidence="1">
    <location>
        <begin position="25"/>
        <end position="51"/>
    </location>
</feature>
<evidence type="ECO:0000313" key="3">
    <source>
        <dbReference type="EMBL" id="NGO09006.1"/>
    </source>
</evidence>
<dbReference type="PANTHER" id="PTHR39335">
    <property type="entry name" value="BLL4220 PROTEIN"/>
    <property type="match status" value="1"/>
</dbReference>
<accession>A0A6G4V4R5</accession>
<proteinExistence type="predicted"/>
<dbReference type="PANTHER" id="PTHR39335:SF1">
    <property type="entry name" value="BLL4220 PROTEIN"/>
    <property type="match status" value="1"/>
</dbReference>
<dbReference type="AlphaFoldDB" id="A0A6G4V4R5"/>
<organism evidence="3 4">
    <name type="scientific">Streptomyces scabichelini</name>
    <dbReference type="NCBI Taxonomy" id="2711217"/>
    <lineage>
        <taxon>Bacteria</taxon>
        <taxon>Bacillati</taxon>
        <taxon>Actinomycetota</taxon>
        <taxon>Actinomycetes</taxon>
        <taxon>Kitasatosporales</taxon>
        <taxon>Streptomycetaceae</taxon>
        <taxon>Streptomyces</taxon>
    </lineage>
</organism>
<protein>
    <recommendedName>
        <fullName evidence="5">Lipoprotein</fullName>
    </recommendedName>
</protein>
<dbReference type="EMBL" id="JAAKZY010000042">
    <property type="protein sequence ID" value="NGO09006.1"/>
    <property type="molecule type" value="Genomic_DNA"/>
</dbReference>
<keyword evidence="4" id="KW-1185">Reference proteome</keyword>
<feature type="region of interest" description="Disordered" evidence="1">
    <location>
        <begin position="178"/>
        <end position="210"/>
    </location>
</feature>
<dbReference type="Proteomes" id="UP000472335">
    <property type="component" value="Unassembled WGS sequence"/>
</dbReference>
<keyword evidence="2" id="KW-0732">Signal</keyword>
<feature type="chain" id="PRO_5038526171" description="Lipoprotein" evidence="2">
    <location>
        <begin position="23"/>
        <end position="210"/>
    </location>
</feature>
<evidence type="ECO:0000313" key="4">
    <source>
        <dbReference type="Proteomes" id="UP000472335"/>
    </source>
</evidence>
<evidence type="ECO:0008006" key="5">
    <source>
        <dbReference type="Google" id="ProtNLM"/>
    </source>
</evidence>
<dbReference type="RefSeq" id="WP_165259548.1">
    <property type="nucleotide sequence ID" value="NZ_JAAKZY010000042.1"/>
</dbReference>